<protein>
    <submittedName>
        <fullName evidence="1">Uncharacterized protein</fullName>
    </submittedName>
</protein>
<dbReference type="AlphaFoldDB" id="A0A8S0XD71"/>
<evidence type="ECO:0000313" key="1">
    <source>
        <dbReference type="EMBL" id="CAA7603196.1"/>
    </source>
</evidence>
<proteinExistence type="predicted"/>
<dbReference type="KEGG" id="aacx:DEACI_4019"/>
<gene>
    <name evidence="1" type="ORF">DEACI_4019</name>
</gene>
<name>A0A8S0XD71_9FIRM</name>
<reference evidence="1" key="1">
    <citation type="submission" date="2020-01" db="EMBL/GenBank/DDBJ databases">
        <authorList>
            <person name="Hornung B."/>
        </authorList>
    </citation>
    <scope>NUCLEOTIDE SEQUENCE</scope>
    <source>
        <strain evidence="1">PacBioINE</strain>
    </source>
</reference>
<sequence>MGRIRLALFLKKPAQKISRKVALLLFYQDRLIVGYILEPDQDRYMFQLAGGEEKAVPREEFTRHWEIYQGYELERMAAHLENYHPLPVTLEVRRSLRITPVSSALRRKRRSA</sequence>
<organism evidence="1">
    <name type="scientific">Acididesulfobacillus acetoxydans</name>
    <dbReference type="NCBI Taxonomy" id="1561005"/>
    <lineage>
        <taxon>Bacteria</taxon>
        <taxon>Bacillati</taxon>
        <taxon>Bacillota</taxon>
        <taxon>Clostridia</taxon>
        <taxon>Eubacteriales</taxon>
        <taxon>Peptococcaceae</taxon>
        <taxon>Acididesulfobacillus</taxon>
    </lineage>
</organism>
<dbReference type="EMBL" id="LR746496">
    <property type="protein sequence ID" value="CAA7603196.1"/>
    <property type="molecule type" value="Genomic_DNA"/>
</dbReference>
<accession>A0A8S0XD71</accession>
<dbReference type="Proteomes" id="UP000836597">
    <property type="component" value="Chromosome"/>
</dbReference>